<sequence>MNERLNDLLGRAKVIAEETVNKQISKNAQLDAFAEKFAELIVQECVNQCRQEWYDLNNAVPKENETLRDIGIRVGQKNGVLKTISRIKEHFGVV</sequence>
<organism evidence="1">
    <name type="scientific">uncultured Caudovirales phage</name>
    <dbReference type="NCBI Taxonomy" id="2100421"/>
    <lineage>
        <taxon>Viruses</taxon>
        <taxon>Duplodnaviria</taxon>
        <taxon>Heunggongvirae</taxon>
        <taxon>Uroviricota</taxon>
        <taxon>Caudoviricetes</taxon>
        <taxon>Peduoviridae</taxon>
        <taxon>Maltschvirus</taxon>
        <taxon>Maltschvirus maltsch</taxon>
    </lineage>
</organism>
<name>A0A6J5L9B1_9CAUD</name>
<dbReference type="EMBL" id="LR796237">
    <property type="protein sequence ID" value="CAB4129903.1"/>
    <property type="molecule type" value="Genomic_DNA"/>
</dbReference>
<proteinExistence type="predicted"/>
<gene>
    <name evidence="1" type="ORF">UFOVP116_171</name>
</gene>
<accession>A0A6J5L9B1</accession>
<reference evidence="1" key="1">
    <citation type="submission" date="2020-04" db="EMBL/GenBank/DDBJ databases">
        <authorList>
            <person name="Chiriac C."/>
            <person name="Salcher M."/>
            <person name="Ghai R."/>
            <person name="Kavagutti S V."/>
        </authorList>
    </citation>
    <scope>NUCLEOTIDE SEQUENCE</scope>
</reference>
<evidence type="ECO:0000313" key="1">
    <source>
        <dbReference type="EMBL" id="CAB4129903.1"/>
    </source>
</evidence>
<protein>
    <submittedName>
        <fullName evidence="1">Uncharacterized protein</fullName>
    </submittedName>
</protein>